<evidence type="ECO:0000313" key="8">
    <source>
        <dbReference type="EMBL" id="MBB6049756.1"/>
    </source>
</evidence>
<dbReference type="PANTHER" id="PTHR42693">
    <property type="entry name" value="ARYLSULFATASE FAMILY MEMBER"/>
    <property type="match status" value="1"/>
</dbReference>
<proteinExistence type="inferred from homology"/>
<dbReference type="InterPro" id="IPR000917">
    <property type="entry name" value="Sulfatase_N"/>
</dbReference>
<evidence type="ECO:0000256" key="4">
    <source>
        <dbReference type="ARBA" id="ARBA00022729"/>
    </source>
</evidence>
<dbReference type="GO" id="GO:0004065">
    <property type="term" value="F:arylsulfatase activity"/>
    <property type="evidence" value="ECO:0007669"/>
    <property type="project" value="TreeGrafter"/>
</dbReference>
<evidence type="ECO:0000256" key="6">
    <source>
        <dbReference type="ARBA" id="ARBA00022837"/>
    </source>
</evidence>
<keyword evidence="4" id="KW-0732">Signal</keyword>
<comment type="cofactor">
    <cofactor evidence="1">
        <name>Ca(2+)</name>
        <dbReference type="ChEBI" id="CHEBI:29108"/>
    </cofactor>
</comment>
<dbReference type="Pfam" id="PF00884">
    <property type="entry name" value="Sulfatase"/>
    <property type="match status" value="1"/>
</dbReference>
<gene>
    <name evidence="8" type="ORF">HNQ39_001518</name>
</gene>
<dbReference type="AlphaFoldDB" id="A0A7W9W650"/>
<dbReference type="PROSITE" id="PS00149">
    <property type="entry name" value="SULFATASE_2"/>
    <property type="match status" value="1"/>
</dbReference>
<dbReference type="CDD" id="cd16144">
    <property type="entry name" value="ARS_like"/>
    <property type="match status" value="1"/>
</dbReference>
<organism evidence="8 9">
    <name type="scientific">Armatimonas rosea</name>
    <dbReference type="NCBI Taxonomy" id="685828"/>
    <lineage>
        <taxon>Bacteria</taxon>
        <taxon>Bacillati</taxon>
        <taxon>Armatimonadota</taxon>
        <taxon>Armatimonadia</taxon>
        <taxon>Armatimonadales</taxon>
        <taxon>Armatimonadaceae</taxon>
        <taxon>Armatimonas</taxon>
    </lineage>
</organism>
<dbReference type="RefSeq" id="WP_184193351.1">
    <property type="nucleotide sequence ID" value="NZ_JACHGW010000001.1"/>
</dbReference>
<sequence length="445" mass="48803">MIRPNIVFILADDLGVLDLGCQGSRFYETPNLDRLAREGMRFTNAYAACPVCSPTRASALTGKWPQRTGVTDYINEQVGKLGGTKPGFPLLCPPAADKLSLSEITIAKKLKSAGYATGLVGKWHLGGKETLPENHGFDFSVGGDDRGGNAHVGPSKLHNLELKTGEWLMDRLTDTAIEFVAQSKDKPFLLWFTPYDPHTPLIGKPELVKKYEAKAATLTAEFRDEPPRKDRRTQTHAVYAAMLEDLDRNLGRLFATLPENTLVLFTSDNGGLSTSEGSPTSNAPYRAGKGWLYEGGIREPLLVKWPGVVKPGTTNDSLTITCDFFPTFLEAAGLRPEALDGASLVPALKGKPLAPRPLFWHYPHYGNQGGGMAAAVRDGDWKLIEWFVIERIELYNLKSDPGEQKNLAAQEPGRVKALQAKLHAWQKSVDAKFPIKNPNPKSEAK</sequence>
<dbReference type="InterPro" id="IPR050738">
    <property type="entry name" value="Sulfatase"/>
</dbReference>
<keyword evidence="9" id="KW-1185">Reference proteome</keyword>
<dbReference type="Proteomes" id="UP000520814">
    <property type="component" value="Unassembled WGS sequence"/>
</dbReference>
<dbReference type="PANTHER" id="PTHR42693:SF42">
    <property type="entry name" value="ARYLSULFATASE G"/>
    <property type="match status" value="1"/>
</dbReference>
<dbReference type="Gene3D" id="3.40.720.10">
    <property type="entry name" value="Alkaline Phosphatase, subunit A"/>
    <property type="match status" value="1"/>
</dbReference>
<keyword evidence="6" id="KW-0106">Calcium</keyword>
<dbReference type="InterPro" id="IPR024607">
    <property type="entry name" value="Sulfatase_CS"/>
</dbReference>
<evidence type="ECO:0000256" key="5">
    <source>
        <dbReference type="ARBA" id="ARBA00022801"/>
    </source>
</evidence>
<keyword evidence="3" id="KW-0479">Metal-binding</keyword>
<reference evidence="8 9" key="1">
    <citation type="submission" date="2020-08" db="EMBL/GenBank/DDBJ databases">
        <title>Genomic Encyclopedia of Type Strains, Phase IV (KMG-IV): sequencing the most valuable type-strain genomes for metagenomic binning, comparative biology and taxonomic classification.</title>
        <authorList>
            <person name="Goeker M."/>
        </authorList>
    </citation>
    <scope>NUCLEOTIDE SEQUENCE [LARGE SCALE GENOMIC DNA]</scope>
    <source>
        <strain evidence="8 9">DSM 23562</strain>
    </source>
</reference>
<evidence type="ECO:0000259" key="7">
    <source>
        <dbReference type="Pfam" id="PF00884"/>
    </source>
</evidence>
<dbReference type="GO" id="GO:0046872">
    <property type="term" value="F:metal ion binding"/>
    <property type="evidence" value="ECO:0007669"/>
    <property type="project" value="UniProtKB-KW"/>
</dbReference>
<keyword evidence="5" id="KW-0378">Hydrolase</keyword>
<dbReference type="SUPFAM" id="SSF53649">
    <property type="entry name" value="Alkaline phosphatase-like"/>
    <property type="match status" value="1"/>
</dbReference>
<protein>
    <submittedName>
        <fullName evidence="8">Arylsulfatase A-like enzyme</fullName>
    </submittedName>
</protein>
<comment type="caution">
    <text evidence="8">The sequence shown here is derived from an EMBL/GenBank/DDBJ whole genome shotgun (WGS) entry which is preliminary data.</text>
</comment>
<comment type="similarity">
    <text evidence="2">Belongs to the sulfatase family.</text>
</comment>
<dbReference type="InterPro" id="IPR017850">
    <property type="entry name" value="Alkaline_phosphatase_core_sf"/>
</dbReference>
<dbReference type="Gene3D" id="3.30.1120.10">
    <property type="match status" value="1"/>
</dbReference>
<evidence type="ECO:0000256" key="1">
    <source>
        <dbReference type="ARBA" id="ARBA00001913"/>
    </source>
</evidence>
<feature type="domain" description="Sulfatase N-terminal" evidence="7">
    <location>
        <begin position="4"/>
        <end position="333"/>
    </location>
</feature>
<name>A0A7W9W650_ARMRO</name>
<evidence type="ECO:0000313" key="9">
    <source>
        <dbReference type="Proteomes" id="UP000520814"/>
    </source>
</evidence>
<evidence type="ECO:0000256" key="2">
    <source>
        <dbReference type="ARBA" id="ARBA00008779"/>
    </source>
</evidence>
<accession>A0A7W9W650</accession>
<dbReference type="EMBL" id="JACHGW010000001">
    <property type="protein sequence ID" value="MBB6049756.1"/>
    <property type="molecule type" value="Genomic_DNA"/>
</dbReference>
<evidence type="ECO:0000256" key="3">
    <source>
        <dbReference type="ARBA" id="ARBA00022723"/>
    </source>
</evidence>